<name>A0A9Q3KW49_9BASI</name>
<accession>A0A9Q3KW49</accession>
<evidence type="ECO:0000259" key="1">
    <source>
        <dbReference type="Pfam" id="PF10551"/>
    </source>
</evidence>
<dbReference type="InterPro" id="IPR018289">
    <property type="entry name" value="MULE_transposase_dom"/>
</dbReference>
<dbReference type="Proteomes" id="UP000765509">
    <property type="component" value="Unassembled WGS sequence"/>
</dbReference>
<dbReference type="EMBL" id="AVOT02133977">
    <property type="protein sequence ID" value="MBW0589378.1"/>
    <property type="molecule type" value="Genomic_DNA"/>
</dbReference>
<dbReference type="Pfam" id="PF10551">
    <property type="entry name" value="MULE"/>
    <property type="match status" value="1"/>
</dbReference>
<evidence type="ECO:0000313" key="3">
    <source>
        <dbReference type="Proteomes" id="UP000765509"/>
    </source>
</evidence>
<proteinExistence type="predicted"/>
<protein>
    <recommendedName>
        <fullName evidence="1">MULE transposase domain-containing protein</fullName>
    </recommendedName>
</protein>
<dbReference type="PANTHER" id="PTHR31569">
    <property type="entry name" value="SWIM-TYPE DOMAIN-CONTAINING PROTEIN"/>
    <property type="match status" value="1"/>
</dbReference>
<comment type="caution">
    <text evidence="2">The sequence shown here is derived from an EMBL/GenBank/DDBJ whole genome shotgun (WGS) entry which is preliminary data.</text>
</comment>
<dbReference type="PANTHER" id="PTHR31569:SF4">
    <property type="entry name" value="SWIM-TYPE DOMAIN-CONTAINING PROTEIN"/>
    <property type="match status" value="1"/>
</dbReference>
<gene>
    <name evidence="2" type="ORF">O181_129093</name>
</gene>
<keyword evidence="3" id="KW-1185">Reference proteome</keyword>
<dbReference type="OrthoDB" id="4368270at2759"/>
<sequence length="383" mass="44856">MPTKTPPKQSLQESLTFLLDFIPENIPRVPWTLKAKNPEHSHDATENIMAHPAFRKFNEQETYQISQMSESLLMTGKIQDQLCSQRESHRPVILQDIYNQFKKIKKDKMQGRRPIDALIDTLKEETFVWYSARDAEGHITSLFFTHPLSIKLLHGFPHVIIMDCTYKTNKYKMPLFHIAGFSSTNKTFYGAFCLMKNETEPSYTWELNQYIEKVLKNKNLVPPQDIVIERYLALKNSLRKLFPDSKVMLCIWHINKDVSAHCMKTIGHGTDFENFMCLWNQVMYSSTEKSFKDNWKKLQKQVKNPEVLKYLKNTWLPLKEYYVPAWTNHHCHLGVGSTFRVEGAHAMVKPLLQMSTGTLLEVVRALHMAFRKQFIEIINRISK</sequence>
<organism evidence="2 3">
    <name type="scientific">Austropuccinia psidii MF-1</name>
    <dbReference type="NCBI Taxonomy" id="1389203"/>
    <lineage>
        <taxon>Eukaryota</taxon>
        <taxon>Fungi</taxon>
        <taxon>Dikarya</taxon>
        <taxon>Basidiomycota</taxon>
        <taxon>Pucciniomycotina</taxon>
        <taxon>Pucciniomycetes</taxon>
        <taxon>Pucciniales</taxon>
        <taxon>Sphaerophragmiaceae</taxon>
        <taxon>Austropuccinia</taxon>
    </lineage>
</organism>
<reference evidence="2" key="1">
    <citation type="submission" date="2021-03" db="EMBL/GenBank/DDBJ databases">
        <title>Draft genome sequence of rust myrtle Austropuccinia psidii MF-1, a brazilian biotype.</title>
        <authorList>
            <person name="Quecine M.C."/>
            <person name="Pachon D.M.R."/>
            <person name="Bonatelli M.L."/>
            <person name="Correr F.H."/>
            <person name="Franceschini L.M."/>
            <person name="Leite T.F."/>
            <person name="Margarido G.R.A."/>
            <person name="Almeida C.A."/>
            <person name="Ferrarezi J.A."/>
            <person name="Labate C.A."/>
        </authorList>
    </citation>
    <scope>NUCLEOTIDE SEQUENCE</scope>
    <source>
        <strain evidence="2">MF-1</strain>
    </source>
</reference>
<dbReference type="AlphaFoldDB" id="A0A9Q3KW49"/>
<dbReference type="InterPro" id="IPR052579">
    <property type="entry name" value="Zinc_finger_SWIM"/>
</dbReference>
<feature type="domain" description="MULE transposase" evidence="1">
    <location>
        <begin position="159"/>
        <end position="256"/>
    </location>
</feature>
<evidence type="ECO:0000313" key="2">
    <source>
        <dbReference type="EMBL" id="MBW0589378.1"/>
    </source>
</evidence>